<evidence type="ECO:0000256" key="1">
    <source>
        <dbReference type="SAM" id="MobiDB-lite"/>
    </source>
</evidence>
<comment type="caution">
    <text evidence="2">The sequence shown here is derived from an EMBL/GenBank/DDBJ whole genome shotgun (WGS) entry which is preliminary data.</text>
</comment>
<dbReference type="EMBL" id="CAXAMM010002941">
    <property type="protein sequence ID" value="CAK8997978.1"/>
    <property type="molecule type" value="Genomic_DNA"/>
</dbReference>
<evidence type="ECO:0000313" key="4">
    <source>
        <dbReference type="Proteomes" id="UP001642464"/>
    </source>
</evidence>
<sequence>MGNLAVIKACVASLNGLKGLTILNKEAKTPTVQHASFESLRITSPLKFLDKTKVDATLKAPTILLTLLGCTLKEVKTSGWSTYILHLPLQFLTFCVCQERDKESPTAYLQRTQAMGATLDTPEDKDEDDVSDGKVEKKREEVVSKGASPFGAAAAPSAPLAILEKDRVFGGLTGPIGSKIVQLGGAGDCGWRCMAVGIAAKNAKQSSKEEIYPKAEVLGRPLRKLVATYLCKTVTSWKESWSPDPDASVLEE</sequence>
<protein>
    <recommendedName>
        <fullName evidence="5">OTU domain-containing protein</fullName>
    </recommendedName>
</protein>
<proteinExistence type="predicted"/>
<feature type="non-terminal residue" evidence="2">
    <location>
        <position position="252"/>
    </location>
</feature>
<organism evidence="2 4">
    <name type="scientific">Durusdinium trenchii</name>
    <dbReference type="NCBI Taxonomy" id="1381693"/>
    <lineage>
        <taxon>Eukaryota</taxon>
        <taxon>Sar</taxon>
        <taxon>Alveolata</taxon>
        <taxon>Dinophyceae</taxon>
        <taxon>Suessiales</taxon>
        <taxon>Symbiodiniaceae</taxon>
        <taxon>Durusdinium</taxon>
    </lineage>
</organism>
<accession>A0ABP0I5W1</accession>
<feature type="region of interest" description="Disordered" evidence="1">
    <location>
        <begin position="114"/>
        <end position="138"/>
    </location>
</feature>
<dbReference type="Proteomes" id="UP001642464">
    <property type="component" value="Unassembled WGS sequence"/>
</dbReference>
<dbReference type="EMBL" id="CAXAMM010002939">
    <property type="protein sequence ID" value="CAK8997975.1"/>
    <property type="molecule type" value="Genomic_DNA"/>
</dbReference>
<gene>
    <name evidence="2" type="ORF">SCF082_LOCUS5437</name>
    <name evidence="3" type="ORF">SCF082_LOCUS5438</name>
</gene>
<name>A0ABP0I5W1_9DINO</name>
<keyword evidence="4" id="KW-1185">Reference proteome</keyword>
<evidence type="ECO:0008006" key="5">
    <source>
        <dbReference type="Google" id="ProtNLM"/>
    </source>
</evidence>
<evidence type="ECO:0000313" key="2">
    <source>
        <dbReference type="EMBL" id="CAK8997975.1"/>
    </source>
</evidence>
<reference evidence="2 4" key="1">
    <citation type="submission" date="2024-02" db="EMBL/GenBank/DDBJ databases">
        <authorList>
            <person name="Chen Y."/>
            <person name="Shah S."/>
            <person name="Dougan E. K."/>
            <person name="Thang M."/>
            <person name="Chan C."/>
        </authorList>
    </citation>
    <scope>NUCLEOTIDE SEQUENCE [LARGE SCALE GENOMIC DNA]</scope>
</reference>
<evidence type="ECO:0000313" key="3">
    <source>
        <dbReference type="EMBL" id="CAK8997978.1"/>
    </source>
</evidence>
<feature type="compositionally biased region" description="Acidic residues" evidence="1">
    <location>
        <begin position="121"/>
        <end position="130"/>
    </location>
</feature>